<evidence type="ECO:0000313" key="2">
    <source>
        <dbReference type="EMBL" id="UOQ42514.1"/>
    </source>
</evidence>
<proteinExistence type="predicted"/>
<keyword evidence="1" id="KW-1133">Transmembrane helix</keyword>
<reference evidence="2 3" key="1">
    <citation type="submission" date="2022-04" db="EMBL/GenBank/DDBJ databases">
        <title>Halobacillus sp. isolated from saltern.</title>
        <authorList>
            <person name="Won M."/>
            <person name="Lee C.-M."/>
            <person name="Woen H.-Y."/>
            <person name="Kwon S.-W."/>
        </authorList>
    </citation>
    <scope>NUCLEOTIDE SEQUENCE [LARGE SCALE GENOMIC DNA]</scope>
    <source>
        <strain evidence="2 3">SSBR10-3</strain>
    </source>
</reference>
<keyword evidence="3" id="KW-1185">Reference proteome</keyword>
<dbReference type="EMBL" id="CP095073">
    <property type="protein sequence ID" value="UOQ42514.1"/>
    <property type="molecule type" value="Genomic_DNA"/>
</dbReference>
<dbReference type="Proteomes" id="UP000831787">
    <property type="component" value="Chromosome"/>
</dbReference>
<keyword evidence="1" id="KW-0472">Membrane</keyword>
<organism evidence="2 3">
    <name type="scientific">Halobacillus salinarum</name>
    <dbReference type="NCBI Taxonomy" id="2932257"/>
    <lineage>
        <taxon>Bacteria</taxon>
        <taxon>Bacillati</taxon>
        <taxon>Bacillota</taxon>
        <taxon>Bacilli</taxon>
        <taxon>Bacillales</taxon>
        <taxon>Bacillaceae</taxon>
        <taxon>Halobacillus</taxon>
    </lineage>
</organism>
<evidence type="ECO:0000313" key="3">
    <source>
        <dbReference type="Proteomes" id="UP000831787"/>
    </source>
</evidence>
<feature type="transmembrane region" description="Helical" evidence="1">
    <location>
        <begin position="6"/>
        <end position="23"/>
    </location>
</feature>
<name>A0ABY4EEH4_9BACI</name>
<dbReference type="RefSeq" id="WP_244707684.1">
    <property type="nucleotide sequence ID" value="NZ_CP095073.1"/>
</dbReference>
<keyword evidence="1" id="KW-0812">Transmembrane</keyword>
<sequence length="125" mass="14840">MYIIFITLAVIGILLYIISYFVNDRIKELDDQLEQLSLTMMQDSYQMKKKLKVLEEELLTEDLTSEIMKEPYQKQTGADFSMTDKIYSMYKRGFKPHYIAKEMQIEEQEVQKILLQLQKQGAARQ</sequence>
<gene>
    <name evidence="2" type="ORF">MUN89_10990</name>
</gene>
<protein>
    <submittedName>
        <fullName evidence="2">Uncharacterized protein</fullName>
    </submittedName>
</protein>
<evidence type="ECO:0000256" key="1">
    <source>
        <dbReference type="SAM" id="Phobius"/>
    </source>
</evidence>
<accession>A0ABY4EEH4</accession>